<feature type="domain" description="DEAD/DEAH-box helicase" evidence="1">
    <location>
        <begin position="2"/>
        <end position="89"/>
    </location>
</feature>
<dbReference type="AlphaFoldDB" id="A0A218WB04"/>
<dbReference type="Proteomes" id="UP000197138">
    <property type="component" value="Unassembled WGS sequence"/>
</dbReference>
<dbReference type="SUPFAM" id="SSF52540">
    <property type="entry name" value="P-loop containing nucleoside triphosphate hydrolases"/>
    <property type="match status" value="1"/>
</dbReference>
<dbReference type="InterPro" id="IPR027417">
    <property type="entry name" value="P-loop_NTPase"/>
</dbReference>
<proteinExistence type="predicted"/>
<reference evidence="3" key="1">
    <citation type="journal article" date="2017" name="Plant J.">
        <title>The pomegranate (Punica granatum L.) genome and the genomics of punicalagin biosynthesis.</title>
        <authorList>
            <person name="Qin G."/>
            <person name="Xu C."/>
            <person name="Ming R."/>
            <person name="Tang H."/>
            <person name="Guyot R."/>
            <person name="Kramer E.M."/>
            <person name="Hu Y."/>
            <person name="Yi X."/>
            <person name="Qi Y."/>
            <person name="Xu X."/>
            <person name="Gao Z."/>
            <person name="Pan H."/>
            <person name="Jian J."/>
            <person name="Tian Y."/>
            <person name="Yue Z."/>
            <person name="Xu Y."/>
        </authorList>
    </citation>
    <scope>NUCLEOTIDE SEQUENCE [LARGE SCALE GENOMIC DNA]</scope>
    <source>
        <strain evidence="3">cv. Dabenzi</strain>
    </source>
</reference>
<dbReference type="InterPro" id="IPR011545">
    <property type="entry name" value="DEAD/DEAH_box_helicase_dom"/>
</dbReference>
<evidence type="ECO:0000313" key="3">
    <source>
        <dbReference type="Proteomes" id="UP000197138"/>
    </source>
</evidence>
<evidence type="ECO:0000259" key="1">
    <source>
        <dbReference type="Pfam" id="PF00270"/>
    </source>
</evidence>
<accession>A0A218WB04</accession>
<organism evidence="2 3">
    <name type="scientific">Punica granatum</name>
    <name type="common">Pomegranate</name>
    <dbReference type="NCBI Taxonomy" id="22663"/>
    <lineage>
        <taxon>Eukaryota</taxon>
        <taxon>Viridiplantae</taxon>
        <taxon>Streptophyta</taxon>
        <taxon>Embryophyta</taxon>
        <taxon>Tracheophyta</taxon>
        <taxon>Spermatophyta</taxon>
        <taxon>Magnoliopsida</taxon>
        <taxon>eudicotyledons</taxon>
        <taxon>Gunneridae</taxon>
        <taxon>Pentapetalae</taxon>
        <taxon>rosids</taxon>
        <taxon>malvids</taxon>
        <taxon>Myrtales</taxon>
        <taxon>Lythraceae</taxon>
        <taxon>Punica</taxon>
    </lineage>
</organism>
<dbReference type="GO" id="GO:0003676">
    <property type="term" value="F:nucleic acid binding"/>
    <property type="evidence" value="ECO:0007669"/>
    <property type="project" value="InterPro"/>
</dbReference>
<protein>
    <recommendedName>
        <fullName evidence="1">DEAD/DEAH-box helicase domain-containing protein</fullName>
    </recommendedName>
</protein>
<dbReference type="Gene3D" id="3.40.50.300">
    <property type="entry name" value="P-loop containing nucleotide triphosphate hydrolases"/>
    <property type="match status" value="1"/>
</dbReference>
<gene>
    <name evidence="2" type="ORF">CDL15_Pgr006344</name>
</gene>
<sequence length="91" mass="10164">MEVLRKMGKYTGITYQVAIPMGGSNDLPITKQPPVAAQVLIGTPGTMKKWMSAKKLSAVYIKILVFDEADHMLDEDGFKDFSLKIMKDIEE</sequence>
<dbReference type="GO" id="GO:0005524">
    <property type="term" value="F:ATP binding"/>
    <property type="evidence" value="ECO:0007669"/>
    <property type="project" value="InterPro"/>
</dbReference>
<dbReference type="Pfam" id="PF00270">
    <property type="entry name" value="DEAD"/>
    <property type="match status" value="1"/>
</dbReference>
<evidence type="ECO:0000313" key="2">
    <source>
        <dbReference type="EMBL" id="OWM69381.1"/>
    </source>
</evidence>
<name>A0A218WB04_PUNGR</name>
<comment type="caution">
    <text evidence="2">The sequence shown here is derived from an EMBL/GenBank/DDBJ whole genome shotgun (WGS) entry which is preliminary data.</text>
</comment>
<dbReference type="EMBL" id="MTKT01004892">
    <property type="protein sequence ID" value="OWM69381.1"/>
    <property type="molecule type" value="Genomic_DNA"/>
</dbReference>